<keyword evidence="2" id="KW-1185">Reference proteome</keyword>
<protein>
    <submittedName>
        <fullName evidence="1">DNA polymerase III subunit chi</fullName>
    </submittedName>
</protein>
<dbReference type="Gene3D" id="3.40.50.10110">
    <property type="entry name" value="DNA polymerase III subunit chi"/>
    <property type="match status" value="1"/>
</dbReference>
<organism evidence="1 2">
    <name type="scientific">Qipengyuania pelagi</name>
    <dbReference type="NCBI Taxonomy" id="994320"/>
    <lineage>
        <taxon>Bacteria</taxon>
        <taxon>Pseudomonadati</taxon>
        <taxon>Pseudomonadota</taxon>
        <taxon>Alphaproteobacteria</taxon>
        <taxon>Sphingomonadales</taxon>
        <taxon>Erythrobacteraceae</taxon>
        <taxon>Qipengyuania</taxon>
    </lineage>
</organism>
<dbReference type="PANTHER" id="PTHR38767">
    <property type="entry name" value="DNA POLYMERASE III SUBUNIT CHI"/>
    <property type="match status" value="1"/>
</dbReference>
<dbReference type="AlphaFoldDB" id="A0A844Y6A5"/>
<evidence type="ECO:0000313" key="1">
    <source>
        <dbReference type="EMBL" id="MXO52833.1"/>
    </source>
</evidence>
<gene>
    <name evidence="1" type="ORF">GRI47_02280</name>
</gene>
<dbReference type="InterPro" id="IPR007459">
    <property type="entry name" value="DNA_pol3_chi"/>
</dbReference>
<name>A0A844Y6A5_9SPHN</name>
<sequence>MRADFYQLTRDPVEQVVALLARKTLQAGERMLVVSKDSDQRAAIAEALWKEGPAHFLANGEATVPHAARQPILLSDACAAPNEARFLLLADGIWREEANAFARTFLLFGPDQTQAARALWRDLRARAQTEDAVEFGAFRQNEEGGWNPL</sequence>
<evidence type="ECO:0000313" key="2">
    <source>
        <dbReference type="Proteomes" id="UP000430272"/>
    </source>
</evidence>
<dbReference type="Proteomes" id="UP000430272">
    <property type="component" value="Unassembled WGS sequence"/>
</dbReference>
<accession>A0A844Y6A5</accession>
<dbReference type="GO" id="GO:0003677">
    <property type="term" value="F:DNA binding"/>
    <property type="evidence" value="ECO:0007669"/>
    <property type="project" value="InterPro"/>
</dbReference>
<dbReference type="OrthoDB" id="9795973at2"/>
<comment type="caution">
    <text evidence="1">The sequence shown here is derived from an EMBL/GenBank/DDBJ whole genome shotgun (WGS) entry which is preliminary data.</text>
</comment>
<dbReference type="RefSeq" id="WP_160659762.1">
    <property type="nucleotide sequence ID" value="NZ_BAABDV010000001.1"/>
</dbReference>
<reference evidence="1 2" key="1">
    <citation type="submission" date="2019-12" db="EMBL/GenBank/DDBJ databases">
        <title>Genomic-based taxomic classification of the family Erythrobacteraceae.</title>
        <authorList>
            <person name="Xu L."/>
        </authorList>
    </citation>
    <scope>NUCLEOTIDE SEQUENCE [LARGE SCALE GENOMIC DNA]</scope>
    <source>
        <strain evidence="1 2">JCM 17468</strain>
    </source>
</reference>
<dbReference type="InterPro" id="IPR036768">
    <property type="entry name" value="PolIII_chi_sf"/>
</dbReference>
<dbReference type="PANTHER" id="PTHR38767:SF1">
    <property type="entry name" value="DNA POLYMERASE III SUBUNIT CHI"/>
    <property type="match status" value="1"/>
</dbReference>
<proteinExistence type="predicted"/>
<dbReference type="GO" id="GO:0006260">
    <property type="term" value="P:DNA replication"/>
    <property type="evidence" value="ECO:0007669"/>
    <property type="project" value="InterPro"/>
</dbReference>
<dbReference type="GO" id="GO:0032298">
    <property type="term" value="P:positive regulation of DNA-templated DNA replication initiation"/>
    <property type="evidence" value="ECO:0007669"/>
    <property type="project" value="TreeGrafter"/>
</dbReference>
<dbReference type="GO" id="GO:0003887">
    <property type="term" value="F:DNA-directed DNA polymerase activity"/>
    <property type="evidence" value="ECO:0007669"/>
    <property type="project" value="InterPro"/>
</dbReference>
<dbReference type="SUPFAM" id="SSF102400">
    <property type="entry name" value="DNA polymerase III chi subunit"/>
    <property type="match status" value="1"/>
</dbReference>
<dbReference type="Pfam" id="PF04364">
    <property type="entry name" value="DNA_pol3_chi"/>
    <property type="match status" value="1"/>
</dbReference>
<dbReference type="EMBL" id="WTYD01000001">
    <property type="protein sequence ID" value="MXO52833.1"/>
    <property type="molecule type" value="Genomic_DNA"/>
</dbReference>